<keyword evidence="1" id="KW-0472">Membrane</keyword>
<keyword evidence="3" id="KW-1185">Reference proteome</keyword>
<evidence type="ECO:0000256" key="1">
    <source>
        <dbReference type="SAM" id="Phobius"/>
    </source>
</evidence>
<keyword evidence="1" id="KW-1133">Transmembrane helix</keyword>
<proteinExistence type="predicted"/>
<comment type="caution">
    <text evidence="2">The sequence shown here is derived from an EMBL/GenBank/DDBJ whole genome shotgun (WGS) entry which is preliminary data.</text>
</comment>
<reference evidence="3" key="1">
    <citation type="journal article" date="2019" name="Int. J. Syst. Evol. Microbiol.">
        <title>The Global Catalogue of Microorganisms (GCM) 10K type strain sequencing project: providing services to taxonomists for standard genome sequencing and annotation.</title>
        <authorList>
            <consortium name="The Broad Institute Genomics Platform"/>
            <consortium name="The Broad Institute Genome Sequencing Center for Infectious Disease"/>
            <person name="Wu L."/>
            <person name="Ma J."/>
        </authorList>
    </citation>
    <scope>NUCLEOTIDE SEQUENCE [LARGE SCALE GENOMIC DNA]</scope>
    <source>
        <strain evidence="3">CGMCC 4.7289</strain>
    </source>
</reference>
<organism evidence="2 3">
    <name type="scientific">Hamadaea flava</name>
    <dbReference type="NCBI Taxonomy" id="1742688"/>
    <lineage>
        <taxon>Bacteria</taxon>
        <taxon>Bacillati</taxon>
        <taxon>Actinomycetota</taxon>
        <taxon>Actinomycetes</taxon>
        <taxon>Micromonosporales</taxon>
        <taxon>Micromonosporaceae</taxon>
        <taxon>Hamadaea</taxon>
    </lineage>
</organism>
<dbReference type="Proteomes" id="UP001595816">
    <property type="component" value="Unassembled WGS sequence"/>
</dbReference>
<name>A0ABV8M2Y0_9ACTN</name>
<dbReference type="EMBL" id="JBHSAY010000035">
    <property type="protein sequence ID" value="MFC4136908.1"/>
    <property type="molecule type" value="Genomic_DNA"/>
</dbReference>
<feature type="transmembrane region" description="Helical" evidence="1">
    <location>
        <begin position="20"/>
        <end position="39"/>
    </location>
</feature>
<protein>
    <submittedName>
        <fullName evidence="2">Uncharacterized protein</fullName>
    </submittedName>
</protein>
<evidence type="ECO:0000313" key="3">
    <source>
        <dbReference type="Proteomes" id="UP001595816"/>
    </source>
</evidence>
<accession>A0ABV8M2Y0</accession>
<dbReference type="RefSeq" id="WP_275978372.1">
    <property type="nucleotide sequence ID" value="NZ_JAMZDZ010000001.1"/>
</dbReference>
<gene>
    <name evidence="2" type="ORF">ACFOZ4_40420</name>
</gene>
<keyword evidence="1" id="KW-0812">Transmembrane</keyword>
<sequence>MPSWRPRENLDGVDLTDTQSTLVVVCALAILVGTVGVVVPNTGM</sequence>
<evidence type="ECO:0000313" key="2">
    <source>
        <dbReference type="EMBL" id="MFC4136908.1"/>
    </source>
</evidence>